<dbReference type="InterPro" id="IPR042097">
    <property type="entry name" value="Aminopeptidase_N-like_N_sf"/>
</dbReference>
<feature type="domain" description="Aminopeptidase N-like N-terminal" evidence="16">
    <location>
        <begin position="23"/>
        <end position="196"/>
    </location>
</feature>
<dbReference type="PRINTS" id="PR00756">
    <property type="entry name" value="ALADIPTASE"/>
</dbReference>
<organism evidence="17 18">
    <name type="scientific">Corynebacterium pygosceleis</name>
    <dbReference type="NCBI Taxonomy" id="2800406"/>
    <lineage>
        <taxon>Bacteria</taxon>
        <taxon>Bacillati</taxon>
        <taxon>Actinomycetota</taxon>
        <taxon>Actinomycetes</taxon>
        <taxon>Mycobacteriales</taxon>
        <taxon>Corynebacteriaceae</taxon>
        <taxon>Corynebacterium</taxon>
    </lineage>
</organism>
<dbReference type="Gene3D" id="2.60.40.1730">
    <property type="entry name" value="tricorn interacting facor f3 domain"/>
    <property type="match status" value="1"/>
</dbReference>
<gene>
    <name evidence="17" type="primary">pepN</name>
    <name evidence="17" type="ORF">OS125_10200</name>
</gene>
<dbReference type="PANTHER" id="PTHR11533:SF174">
    <property type="entry name" value="PUROMYCIN-SENSITIVE AMINOPEPTIDASE-RELATED"/>
    <property type="match status" value="1"/>
</dbReference>
<keyword evidence="7" id="KW-0645">Protease</keyword>
<keyword evidence="8" id="KW-0479">Metal-binding</keyword>
<dbReference type="InterPro" id="IPR050344">
    <property type="entry name" value="Peptidase_M1_aminopeptidases"/>
</dbReference>
<evidence type="ECO:0000256" key="12">
    <source>
        <dbReference type="ARBA" id="ARBA00029811"/>
    </source>
</evidence>
<dbReference type="InterPro" id="IPR024571">
    <property type="entry name" value="ERAP1-like_C_dom"/>
</dbReference>
<evidence type="ECO:0000256" key="11">
    <source>
        <dbReference type="ARBA" id="ARBA00023049"/>
    </source>
</evidence>
<dbReference type="GO" id="GO:0016285">
    <property type="term" value="F:alanyl aminopeptidase activity"/>
    <property type="evidence" value="ECO:0007669"/>
    <property type="project" value="UniProtKB-EC"/>
</dbReference>
<accession>A0ABT3WX90</accession>
<sequence length="877" mass="96845">MTSTNLTRAEARKRSSILGVDNYGIVLDLTGGETEFSSVTTVDFTVSTSGDTFIDLRASRVSEVLLDGGDITADAVTLGEDGYDENAGIALNGLEPGAHTLRITADCRYSRTGQGLHRFVDPADNEVYMYTQFETADAKRMFACFDQPDLKATYDLTITTPTGWRVISNADQTVTDNGDGTSTHASRIDYRLSTYLVAICVGPYHEVRDEWTGELTHHPETPADQPHELTVPMGLYCRRSLADSLDAERLFTETKQGFDFYHANFGVAYPFHKYDQIFVPEFNMGAMENAGCVTHRDEYVFTSKVNRYRYERRCDTVLHELAHMWFGDLVTMRWWDDLWLNESFATWSAAISQAEATEYESAWVTFANIEKSWAYSQDQLPSTHPITTDASDIETVEQNFDGITYAKGASVLKQLAAYVGREEFFAGVRRHFATHSFGNATFDDLLEALEAASGRDLSDWANQWLKTTGVNTLAAEFEVSGDRYVSFGVRQQGAEPGAGELRDHRVAVGLYSLIDGVVRRVRRVELDVSGEFTEVPDLIGVERADLVLVNDDDLTYCLTHLDSGSLDFVLHNIARIEDPMPRTLCWSATWEMVRDGRMRARDFINLVASGASAETEIAVLERILTQASSALSGYADPAWAEETGGKLLADALLDGARTAEPGSDAQLTFLQVLSRRKLGPDTPAQIDVFTQLRDGASPIDGLEVDNDLRWRALTALIAAGEITDADAAIEAELARDSSSDSQKWAWAAHAAVNTPERKKEIFDEVTDPGSGLSNLSIRHKIEGLTWAGSAPNLGQFNEAYFELSPGFWRTATPEMALAALNGLYPSWDITREGVARAGAFLDGEHPTGLKRVVSEGRDRVQRALRNRAVDADGSPAN</sequence>
<dbReference type="NCBIfam" id="TIGR02412">
    <property type="entry name" value="pepN_strep_liv"/>
    <property type="match status" value="1"/>
</dbReference>
<comment type="catalytic activity">
    <reaction evidence="1">
        <text>Release of an N-terminal amino acid, Xaa-|-Yaa- from a peptide, amide or arylamide. Xaa is preferably Ala, but may be most amino acids including Pro (slow action). When a terminal hydrophobic residue is followed by a prolyl residue, the two may be released as an intact Xaa-Pro dipeptide.</text>
        <dbReference type="EC" id="3.4.11.2"/>
    </reaction>
</comment>
<comment type="cofactor">
    <cofactor evidence="2">
        <name>Zn(2+)</name>
        <dbReference type="ChEBI" id="CHEBI:29105"/>
    </cofactor>
</comment>
<evidence type="ECO:0000256" key="4">
    <source>
        <dbReference type="ARBA" id="ARBA00012564"/>
    </source>
</evidence>
<dbReference type="InterPro" id="IPR027268">
    <property type="entry name" value="Peptidase_M4/M1_CTD_sf"/>
</dbReference>
<proteinExistence type="inferred from homology"/>
<evidence type="ECO:0000256" key="3">
    <source>
        <dbReference type="ARBA" id="ARBA00010136"/>
    </source>
</evidence>
<dbReference type="Pfam" id="PF17900">
    <property type="entry name" value="Peptidase_M1_N"/>
    <property type="match status" value="1"/>
</dbReference>
<evidence type="ECO:0000256" key="1">
    <source>
        <dbReference type="ARBA" id="ARBA00000098"/>
    </source>
</evidence>
<comment type="similarity">
    <text evidence="3">Belongs to the peptidase M1 family.</text>
</comment>
<evidence type="ECO:0000256" key="10">
    <source>
        <dbReference type="ARBA" id="ARBA00022833"/>
    </source>
</evidence>
<evidence type="ECO:0000313" key="17">
    <source>
        <dbReference type="EMBL" id="MCX7445609.1"/>
    </source>
</evidence>
<keyword evidence="18" id="KW-1185">Reference proteome</keyword>
<evidence type="ECO:0000256" key="2">
    <source>
        <dbReference type="ARBA" id="ARBA00001947"/>
    </source>
</evidence>
<dbReference type="SUPFAM" id="SSF55486">
    <property type="entry name" value="Metalloproteases ('zincins'), catalytic domain"/>
    <property type="match status" value="1"/>
</dbReference>
<feature type="domain" description="Peptidase M1 membrane alanine aminopeptidase" evidence="14">
    <location>
        <begin position="253"/>
        <end position="464"/>
    </location>
</feature>
<evidence type="ECO:0000259" key="14">
    <source>
        <dbReference type="Pfam" id="PF01433"/>
    </source>
</evidence>
<keyword evidence="10" id="KW-0862">Zinc</keyword>
<dbReference type="Pfam" id="PF01433">
    <property type="entry name" value="Peptidase_M1"/>
    <property type="match status" value="1"/>
</dbReference>
<protein>
    <recommendedName>
        <fullName evidence="5">Aminopeptidase N</fullName>
        <ecNumber evidence="4">3.4.11.2</ecNumber>
    </recommendedName>
    <alternativeName>
        <fullName evidence="12">Alanine aminopeptidase</fullName>
    </alternativeName>
    <alternativeName>
        <fullName evidence="13">Lysyl aminopeptidase</fullName>
    </alternativeName>
</protein>
<dbReference type="InterPro" id="IPR001930">
    <property type="entry name" value="Peptidase_M1"/>
</dbReference>
<dbReference type="PANTHER" id="PTHR11533">
    <property type="entry name" value="PROTEASE M1 ZINC METALLOPROTEASE"/>
    <property type="match status" value="1"/>
</dbReference>
<keyword evidence="11" id="KW-0482">Metalloprotease</keyword>
<dbReference type="Proteomes" id="UP001081709">
    <property type="component" value="Unassembled WGS sequence"/>
</dbReference>
<evidence type="ECO:0000313" key="18">
    <source>
        <dbReference type="Proteomes" id="UP001081709"/>
    </source>
</evidence>
<evidence type="ECO:0000256" key="5">
    <source>
        <dbReference type="ARBA" id="ARBA00015611"/>
    </source>
</evidence>
<dbReference type="InterPro" id="IPR012778">
    <property type="entry name" value="Pept_M1_aminopeptidase"/>
</dbReference>
<dbReference type="CDD" id="cd09602">
    <property type="entry name" value="M1_APN"/>
    <property type="match status" value="1"/>
</dbReference>
<evidence type="ECO:0000256" key="9">
    <source>
        <dbReference type="ARBA" id="ARBA00022801"/>
    </source>
</evidence>
<dbReference type="InterPro" id="IPR045357">
    <property type="entry name" value="Aminopeptidase_N-like_N"/>
</dbReference>
<dbReference type="Pfam" id="PF11838">
    <property type="entry name" value="ERAP1_C"/>
    <property type="match status" value="1"/>
</dbReference>
<evidence type="ECO:0000259" key="15">
    <source>
        <dbReference type="Pfam" id="PF11838"/>
    </source>
</evidence>
<evidence type="ECO:0000256" key="6">
    <source>
        <dbReference type="ARBA" id="ARBA00022438"/>
    </source>
</evidence>
<evidence type="ECO:0000259" key="16">
    <source>
        <dbReference type="Pfam" id="PF17900"/>
    </source>
</evidence>
<name>A0ABT3WX90_9CORY</name>
<dbReference type="RefSeq" id="WP_267186754.1">
    <property type="nucleotide sequence ID" value="NZ_JAPMKV010000006.1"/>
</dbReference>
<comment type="caution">
    <text evidence="17">The sequence shown here is derived from an EMBL/GenBank/DDBJ whole genome shotgun (WGS) entry which is preliminary data.</text>
</comment>
<keyword evidence="6 17" id="KW-0031">Aminopeptidase</keyword>
<dbReference type="InterPro" id="IPR014782">
    <property type="entry name" value="Peptidase_M1_dom"/>
</dbReference>
<dbReference type="EC" id="3.4.11.2" evidence="4"/>
<evidence type="ECO:0000256" key="7">
    <source>
        <dbReference type="ARBA" id="ARBA00022670"/>
    </source>
</evidence>
<evidence type="ECO:0000256" key="8">
    <source>
        <dbReference type="ARBA" id="ARBA00022723"/>
    </source>
</evidence>
<dbReference type="SUPFAM" id="SSF63737">
    <property type="entry name" value="Leukotriene A4 hydrolase N-terminal domain"/>
    <property type="match status" value="1"/>
</dbReference>
<evidence type="ECO:0000256" key="13">
    <source>
        <dbReference type="ARBA" id="ARBA00031533"/>
    </source>
</evidence>
<keyword evidence="9 17" id="KW-0378">Hydrolase</keyword>
<feature type="domain" description="ERAP1-like C-terminal" evidence="15">
    <location>
        <begin position="546"/>
        <end position="862"/>
    </location>
</feature>
<dbReference type="EMBL" id="JAPMKV010000006">
    <property type="protein sequence ID" value="MCX7445609.1"/>
    <property type="molecule type" value="Genomic_DNA"/>
</dbReference>
<reference evidence="17" key="1">
    <citation type="submission" date="2022-11" db="EMBL/GenBank/DDBJ databases">
        <title>Corynebacterium sp. isolated from Penguins.</title>
        <authorList>
            <person name="Sedlar K."/>
            <person name="Svec P."/>
        </authorList>
    </citation>
    <scope>NUCLEOTIDE SEQUENCE</scope>
    <source>
        <strain evidence="17">P7003</strain>
    </source>
</reference>
<dbReference type="Gene3D" id="1.10.390.10">
    <property type="entry name" value="Neutral Protease Domain 2"/>
    <property type="match status" value="1"/>
</dbReference>